<evidence type="ECO:0000313" key="15">
    <source>
        <dbReference type="Proteomes" id="UP000269793"/>
    </source>
</evidence>
<dbReference type="PANTHER" id="PTHR12867:SF6">
    <property type="entry name" value="N-ACETYLGLUCOSAMINYLDIPHOSPHODOLICHOL N-ACETYLGLUCOSAMINYLTRANSFERASE"/>
    <property type="match status" value="1"/>
</dbReference>
<sequence>MPRENTILVTVGSTRFDALVYKAVSESFLACVCRALGPQAEVWIQYGHSACALPSGAKKGTLRNTEGVWIDTQGQAKTFAFAFTPDLRSWIDHAGLVISHGGSGTIIEVLRSDHAPKLLVMPNTTLMHDHQRELVQQLSQEGYLSMGHIDNIDQMIPQVLSRNYVRFPTQNTEAVKRVVESVWC</sequence>
<proteinExistence type="inferred from homology"/>
<comment type="catalytic activity">
    <reaction evidence="11">
        <text>an N-acetyl-alpha-D-glucosaminyl-diphospho-di-trans,poly-cis-dolichol + UDP-N-acetyl-alpha-D-glucosamine = an N,N'-diacetylchitobiosyl-diphospho-di-trans,poly-cis-dolichol + UDP + H(+)</text>
        <dbReference type="Rhea" id="RHEA:23380"/>
        <dbReference type="Rhea" id="RHEA-COMP:19507"/>
        <dbReference type="Rhea" id="RHEA-COMP:19510"/>
        <dbReference type="ChEBI" id="CHEBI:15378"/>
        <dbReference type="ChEBI" id="CHEBI:57269"/>
        <dbReference type="ChEBI" id="CHEBI:57705"/>
        <dbReference type="ChEBI" id="CHEBI:58223"/>
        <dbReference type="ChEBI" id="CHEBI:58427"/>
        <dbReference type="EC" id="2.4.1.141"/>
    </reaction>
</comment>
<comment type="subcellular location">
    <subcellularLocation>
        <location evidence="1 12">Endoplasmic reticulum</location>
    </subcellularLocation>
</comment>
<evidence type="ECO:0000256" key="4">
    <source>
        <dbReference type="ARBA" id="ARBA00012614"/>
    </source>
</evidence>
<comment type="subunit">
    <text evidence="3 12">Heterodimer with ALG14 to form a functional enzyme.</text>
</comment>
<evidence type="ECO:0000256" key="1">
    <source>
        <dbReference type="ARBA" id="ARBA00004240"/>
    </source>
</evidence>
<evidence type="ECO:0000313" key="14">
    <source>
        <dbReference type="EMBL" id="AYO44755.1"/>
    </source>
</evidence>
<name>A0A3G2S9I6_MALR7</name>
<accession>A0A3G2S9I6</accession>
<feature type="domain" description="Glycosyl transferase family 28 C-terminal" evidence="13">
    <location>
        <begin position="6"/>
        <end position="165"/>
    </location>
</feature>
<keyword evidence="15" id="KW-1185">Reference proteome</keyword>
<dbReference type="Proteomes" id="UP000269793">
    <property type="component" value="Chromosome VIII"/>
</dbReference>
<evidence type="ECO:0000256" key="10">
    <source>
        <dbReference type="ARBA" id="ARBA00032061"/>
    </source>
</evidence>
<keyword evidence="8 12" id="KW-0256">Endoplasmic reticulum</keyword>
<dbReference type="PANTHER" id="PTHR12867">
    <property type="entry name" value="GLYCOSYL TRANSFERASE-RELATED"/>
    <property type="match status" value="1"/>
</dbReference>
<dbReference type="STRING" id="425264.A0A3G2S9I6"/>
<dbReference type="Gene3D" id="3.40.50.2000">
    <property type="entry name" value="Glycogen Phosphorylase B"/>
    <property type="match status" value="1"/>
</dbReference>
<dbReference type="EMBL" id="CP033155">
    <property type="protein sequence ID" value="AYO44755.1"/>
    <property type="molecule type" value="Genomic_DNA"/>
</dbReference>
<evidence type="ECO:0000256" key="11">
    <source>
        <dbReference type="ARBA" id="ARBA00048184"/>
    </source>
</evidence>
<evidence type="ECO:0000259" key="13">
    <source>
        <dbReference type="Pfam" id="PF04101"/>
    </source>
</evidence>
<dbReference type="GO" id="GO:0006488">
    <property type="term" value="P:dolichol-linked oligosaccharide biosynthetic process"/>
    <property type="evidence" value="ECO:0007669"/>
    <property type="project" value="InterPro"/>
</dbReference>
<dbReference type="GO" id="GO:0004577">
    <property type="term" value="F:N-acetylglucosaminyldiphosphodolichol N-acetylglucosaminyltransferase activity"/>
    <property type="evidence" value="ECO:0007669"/>
    <property type="project" value="UniProtKB-EC"/>
</dbReference>
<comment type="similarity">
    <text evidence="2 12">Belongs to the glycosyltransferase 28 family.</text>
</comment>
<dbReference type="Pfam" id="PF04101">
    <property type="entry name" value="Glyco_tran_28_C"/>
    <property type="match status" value="1"/>
</dbReference>
<evidence type="ECO:0000256" key="5">
    <source>
        <dbReference type="ARBA" id="ARBA00017468"/>
    </source>
</evidence>
<keyword evidence="7 12" id="KW-0808">Transferase</keyword>
<evidence type="ECO:0000256" key="7">
    <source>
        <dbReference type="ARBA" id="ARBA00022679"/>
    </source>
</evidence>
<reference evidence="14 15" key="1">
    <citation type="submission" date="2018-10" db="EMBL/GenBank/DDBJ databases">
        <title>Complete genome sequence of Malassezia restricta CBS 7877.</title>
        <authorList>
            <person name="Morand S.C."/>
            <person name="Bertignac M."/>
            <person name="Iltis A."/>
            <person name="Kolder I."/>
            <person name="Pirovano W."/>
            <person name="Jourdain R."/>
            <person name="Clavaud C."/>
        </authorList>
    </citation>
    <scope>NUCLEOTIDE SEQUENCE [LARGE SCALE GENOMIC DNA]</scope>
    <source>
        <strain evidence="14 15">CBS 7877</strain>
    </source>
</reference>
<dbReference type="GO" id="GO:0005783">
    <property type="term" value="C:endoplasmic reticulum"/>
    <property type="evidence" value="ECO:0007669"/>
    <property type="project" value="UniProtKB-SubCell"/>
</dbReference>
<evidence type="ECO:0000256" key="12">
    <source>
        <dbReference type="RuleBase" id="RU362128"/>
    </source>
</evidence>
<dbReference type="InterPro" id="IPR007235">
    <property type="entry name" value="Glyco_trans_28_C"/>
</dbReference>
<comment type="function">
    <text evidence="9 12">Involved in protein N-glycosylation. Essential for the second step of the dolichol-linked oligosaccharide pathway.</text>
</comment>
<dbReference type="VEuPathDB" id="FungiDB:DNF11_3805"/>
<evidence type="ECO:0000256" key="8">
    <source>
        <dbReference type="ARBA" id="ARBA00022824"/>
    </source>
</evidence>
<dbReference type="SUPFAM" id="SSF53756">
    <property type="entry name" value="UDP-Glycosyltransferase/glycogen phosphorylase"/>
    <property type="match status" value="1"/>
</dbReference>
<gene>
    <name evidence="12 14" type="primary">ALG13</name>
    <name evidence="14" type="ORF">DNF11_3805</name>
</gene>
<dbReference type="OrthoDB" id="20273at2759"/>
<evidence type="ECO:0000256" key="9">
    <source>
        <dbReference type="ARBA" id="ARBA00024804"/>
    </source>
</evidence>
<evidence type="ECO:0000256" key="3">
    <source>
        <dbReference type="ARBA" id="ARBA00011198"/>
    </source>
</evidence>
<evidence type="ECO:0000256" key="2">
    <source>
        <dbReference type="ARBA" id="ARBA00006962"/>
    </source>
</evidence>
<keyword evidence="6 12" id="KW-0328">Glycosyltransferase</keyword>
<dbReference type="EC" id="2.4.1.141" evidence="4 12"/>
<evidence type="ECO:0000256" key="6">
    <source>
        <dbReference type="ARBA" id="ARBA00022676"/>
    </source>
</evidence>
<organism evidence="14 15">
    <name type="scientific">Malassezia restricta (strain ATCC 96810 / NBRC 103918 / CBS 7877)</name>
    <name type="common">Seborrheic dermatitis infection agent</name>
    <dbReference type="NCBI Taxonomy" id="425264"/>
    <lineage>
        <taxon>Eukaryota</taxon>
        <taxon>Fungi</taxon>
        <taxon>Dikarya</taxon>
        <taxon>Basidiomycota</taxon>
        <taxon>Ustilaginomycotina</taxon>
        <taxon>Malasseziomycetes</taxon>
        <taxon>Malasseziales</taxon>
        <taxon>Malasseziaceae</taxon>
        <taxon>Malassezia</taxon>
    </lineage>
</organism>
<dbReference type="AlphaFoldDB" id="A0A3G2S9I6"/>
<dbReference type="InterPro" id="IPR039042">
    <property type="entry name" value="Alg13-like"/>
</dbReference>
<protein>
    <recommendedName>
        <fullName evidence="5 12">UDP-N-acetylglucosamine transferase subunit ALG13</fullName>
        <ecNumber evidence="4 12">2.4.1.141</ecNumber>
    </recommendedName>
    <alternativeName>
        <fullName evidence="10 12">Asparagine-linked glycosylation protein 13</fullName>
    </alternativeName>
</protein>